<accession>A0ABY6UJD8</accession>
<feature type="transmembrane region" description="Helical" evidence="1">
    <location>
        <begin position="18"/>
        <end position="39"/>
    </location>
</feature>
<dbReference type="Proteomes" id="UP000766486">
    <property type="component" value="Unassembled WGS sequence"/>
</dbReference>
<evidence type="ECO:0000313" key="3">
    <source>
        <dbReference type="Proteomes" id="UP000766486"/>
    </source>
</evidence>
<feature type="transmembrane region" description="Helical" evidence="1">
    <location>
        <begin position="393"/>
        <end position="412"/>
    </location>
</feature>
<comment type="caution">
    <text evidence="2">The sequence shown here is derived from an EMBL/GenBank/DDBJ whole genome shotgun (WGS) entry which is preliminary data.</text>
</comment>
<evidence type="ECO:0000256" key="1">
    <source>
        <dbReference type="SAM" id="Phobius"/>
    </source>
</evidence>
<name>A0ABY6UJD8_BIOOC</name>
<keyword evidence="3" id="KW-1185">Reference proteome</keyword>
<protein>
    <submittedName>
        <fullName evidence="2">Uncharacterized protein</fullName>
    </submittedName>
</protein>
<organism evidence="2 3">
    <name type="scientific">Bionectria ochroleuca</name>
    <name type="common">Gliocladium roseum</name>
    <dbReference type="NCBI Taxonomy" id="29856"/>
    <lineage>
        <taxon>Eukaryota</taxon>
        <taxon>Fungi</taxon>
        <taxon>Dikarya</taxon>
        <taxon>Ascomycota</taxon>
        <taxon>Pezizomycotina</taxon>
        <taxon>Sordariomycetes</taxon>
        <taxon>Hypocreomycetidae</taxon>
        <taxon>Hypocreales</taxon>
        <taxon>Bionectriaceae</taxon>
        <taxon>Clonostachys</taxon>
    </lineage>
</organism>
<keyword evidence="1" id="KW-0812">Transmembrane</keyword>
<keyword evidence="1" id="KW-1133">Transmembrane helix</keyword>
<proteinExistence type="predicted"/>
<keyword evidence="1" id="KW-0472">Membrane</keyword>
<reference evidence="2 3" key="1">
    <citation type="submission" date="2019-06" db="EMBL/GenBank/DDBJ databases">
        <authorList>
            <person name="Broberg M."/>
        </authorList>
    </citation>
    <scope>NUCLEOTIDE SEQUENCE [LARGE SCALE GENOMIC DNA]</scope>
</reference>
<sequence length="477" mass="53050">MYQSWFTYSISRPYPFRWFTPVTIVGGIILAVLVSLANLSASGYYLKTMYTEDPNGTVASANQWFLKPPFNWDKNFAAKCQPNILSVGDQFFTTNQGLKYEIEFIRQKSDGAPLVSVPYHNNTLQDCCLSGLDIYLRKVDSQPPPTWWMSWVDSGSIMKAICTYTSDSGTIELTLRTDSFDPINSNYTTHAGAWWGAKLGSLYHWGTVILISQVDDYSKDSEFGYPLFGNLFYTRNTSANDIKSDDFISLGYFIVTSNSEILNNPSVDSPLFNMQAEGRHYTKILHSLIASDLGNCQQPNLLLDDEGLKYAIIDPNSKNRNKGGILYDKADGMRDPIRAVYLQNPKSNSGEDIVLREAFDKISPDIGELACQSATIVSQYLCSVPVQKSIGTMLVSLVLANLVFLGGAWKLLNTIAATFLVRQGPQIDFCKGCQEGVYQESKTQSIEMENMQGSVAAEETTSEVVLVEQDSAVLLPK</sequence>
<gene>
    <name evidence="2" type="ORF">CLO192961_LOCUS305354</name>
</gene>
<evidence type="ECO:0000313" key="2">
    <source>
        <dbReference type="EMBL" id="VUC31364.1"/>
    </source>
</evidence>
<dbReference type="EMBL" id="CABFNS010000833">
    <property type="protein sequence ID" value="VUC31364.1"/>
    <property type="molecule type" value="Genomic_DNA"/>
</dbReference>